<sequence length="114" mass="13390">RQFHLVELLQATDHRTNEPHARLFATILPLLFNTLTKSSLIYTQFQNEELPNPRPRCHRCMRFRLRPCLTDCPPRCQAFGCPPQGERGLPPQGQQRRRRCCLRHCHGSFRCPGR</sequence>
<proteinExistence type="predicted"/>
<protein>
    <submittedName>
        <fullName evidence="1">Uncharacterized protein</fullName>
    </submittedName>
</protein>
<dbReference type="AlphaFoldDB" id="A0AAD9DF22"/>
<gene>
    <name evidence="1" type="ORF">QTG54_006021</name>
</gene>
<accession>A0AAD9DF22</accession>
<evidence type="ECO:0000313" key="2">
    <source>
        <dbReference type="Proteomes" id="UP001224775"/>
    </source>
</evidence>
<feature type="non-terminal residue" evidence="1">
    <location>
        <position position="1"/>
    </location>
</feature>
<evidence type="ECO:0000313" key="1">
    <source>
        <dbReference type="EMBL" id="KAK1743400.1"/>
    </source>
</evidence>
<dbReference type="Proteomes" id="UP001224775">
    <property type="component" value="Unassembled WGS sequence"/>
</dbReference>
<name>A0AAD9DF22_9STRA</name>
<dbReference type="EMBL" id="JATAAI010000009">
    <property type="protein sequence ID" value="KAK1743400.1"/>
    <property type="molecule type" value="Genomic_DNA"/>
</dbReference>
<reference evidence="1" key="1">
    <citation type="submission" date="2023-06" db="EMBL/GenBank/DDBJ databases">
        <title>Survivors Of The Sea: Transcriptome response of Skeletonema marinoi to long-term dormancy.</title>
        <authorList>
            <person name="Pinder M.I.M."/>
            <person name="Kourtchenko O."/>
            <person name="Robertson E.K."/>
            <person name="Larsson T."/>
            <person name="Maumus F."/>
            <person name="Osuna-Cruz C.M."/>
            <person name="Vancaester E."/>
            <person name="Stenow R."/>
            <person name="Vandepoele K."/>
            <person name="Ploug H."/>
            <person name="Bruchert V."/>
            <person name="Godhe A."/>
            <person name="Topel M."/>
        </authorList>
    </citation>
    <scope>NUCLEOTIDE SEQUENCE</scope>
    <source>
        <strain evidence="1">R05AC</strain>
    </source>
</reference>
<organism evidence="1 2">
    <name type="scientific">Skeletonema marinoi</name>
    <dbReference type="NCBI Taxonomy" id="267567"/>
    <lineage>
        <taxon>Eukaryota</taxon>
        <taxon>Sar</taxon>
        <taxon>Stramenopiles</taxon>
        <taxon>Ochrophyta</taxon>
        <taxon>Bacillariophyta</taxon>
        <taxon>Coscinodiscophyceae</taxon>
        <taxon>Thalassiosirophycidae</taxon>
        <taxon>Thalassiosirales</taxon>
        <taxon>Skeletonemataceae</taxon>
        <taxon>Skeletonema</taxon>
        <taxon>Skeletonema marinoi-dohrnii complex</taxon>
    </lineage>
</organism>
<comment type="caution">
    <text evidence="1">The sequence shown here is derived from an EMBL/GenBank/DDBJ whole genome shotgun (WGS) entry which is preliminary data.</text>
</comment>
<keyword evidence="2" id="KW-1185">Reference proteome</keyword>